<dbReference type="SUPFAM" id="SSF50156">
    <property type="entry name" value="PDZ domain-like"/>
    <property type="match status" value="1"/>
</dbReference>
<feature type="region of interest" description="Disordered" evidence="1">
    <location>
        <begin position="99"/>
        <end position="130"/>
    </location>
</feature>
<feature type="domain" description="PDZ" evidence="2">
    <location>
        <begin position="15"/>
        <end position="101"/>
    </location>
</feature>
<dbReference type="PROSITE" id="PS50106">
    <property type="entry name" value="PDZ"/>
    <property type="match status" value="1"/>
</dbReference>
<proteinExistence type="predicted"/>
<evidence type="ECO:0000313" key="3">
    <source>
        <dbReference type="EMBL" id="CAE2209570.1"/>
    </source>
</evidence>
<dbReference type="Gene3D" id="2.30.42.10">
    <property type="match status" value="1"/>
</dbReference>
<dbReference type="CDD" id="cd00136">
    <property type="entry name" value="PDZ_canonical"/>
    <property type="match status" value="1"/>
</dbReference>
<dbReference type="SMART" id="SM00228">
    <property type="entry name" value="PDZ"/>
    <property type="match status" value="1"/>
</dbReference>
<sequence length="182" mass="18937">MDVGGRHAQAASSTHVLLRKAHAHDRVGVSFAPEPIHDTGSAVEPPTVTALHPNGQAAAAGLRLGDRVISINGRPLTSALQAAEALRESVGTLHLGVERSTTDRPGEGPEALPFHPQIGRRPPPPGLPSDDPDAAAVMSCTLGLPELPLSWSSLESGAAGWWSRWLPLLTAPAPSSARHTLV</sequence>
<protein>
    <recommendedName>
        <fullName evidence="2">PDZ domain-containing protein</fullName>
    </recommendedName>
</protein>
<name>A0A7S4M9X4_9EUKA</name>
<evidence type="ECO:0000259" key="2">
    <source>
        <dbReference type="PROSITE" id="PS50106"/>
    </source>
</evidence>
<gene>
    <name evidence="3" type="ORF">CPOL0286_LOCUS6255</name>
</gene>
<dbReference type="AlphaFoldDB" id="A0A7S4M9X4"/>
<organism evidence="3">
    <name type="scientific">Prymnesium polylepis</name>
    <dbReference type="NCBI Taxonomy" id="72548"/>
    <lineage>
        <taxon>Eukaryota</taxon>
        <taxon>Haptista</taxon>
        <taxon>Haptophyta</taxon>
        <taxon>Prymnesiophyceae</taxon>
        <taxon>Prymnesiales</taxon>
        <taxon>Prymnesiaceae</taxon>
        <taxon>Prymnesium</taxon>
    </lineage>
</organism>
<accession>A0A7S4M9X4</accession>
<dbReference type="EMBL" id="HBKO01013860">
    <property type="protein sequence ID" value="CAE2209570.1"/>
    <property type="molecule type" value="Transcribed_RNA"/>
</dbReference>
<evidence type="ECO:0000256" key="1">
    <source>
        <dbReference type="SAM" id="MobiDB-lite"/>
    </source>
</evidence>
<dbReference type="InterPro" id="IPR001478">
    <property type="entry name" value="PDZ"/>
</dbReference>
<dbReference type="Pfam" id="PF00595">
    <property type="entry name" value="PDZ"/>
    <property type="match status" value="1"/>
</dbReference>
<reference evidence="3" key="1">
    <citation type="submission" date="2021-01" db="EMBL/GenBank/DDBJ databases">
        <authorList>
            <person name="Corre E."/>
            <person name="Pelletier E."/>
            <person name="Niang G."/>
            <person name="Scheremetjew M."/>
            <person name="Finn R."/>
            <person name="Kale V."/>
            <person name="Holt S."/>
            <person name="Cochrane G."/>
            <person name="Meng A."/>
            <person name="Brown T."/>
            <person name="Cohen L."/>
        </authorList>
    </citation>
    <scope>NUCLEOTIDE SEQUENCE</scope>
    <source>
        <strain evidence="3">UIO037</strain>
    </source>
</reference>
<dbReference type="InterPro" id="IPR036034">
    <property type="entry name" value="PDZ_sf"/>
</dbReference>